<protein>
    <recommendedName>
        <fullName evidence="2">protein-glutamate methylesterase</fullName>
        <ecNumber evidence="2">3.1.1.61</ecNumber>
    </recommendedName>
</protein>
<evidence type="ECO:0000256" key="3">
    <source>
        <dbReference type="ARBA" id="ARBA00048267"/>
    </source>
</evidence>
<evidence type="ECO:0000313" key="7">
    <source>
        <dbReference type="Proteomes" id="UP001241056"/>
    </source>
</evidence>
<evidence type="ECO:0000256" key="2">
    <source>
        <dbReference type="ARBA" id="ARBA00039140"/>
    </source>
</evidence>
<dbReference type="EMBL" id="JAUCDY010000001">
    <property type="protein sequence ID" value="MDM7856697.1"/>
    <property type="molecule type" value="Genomic_DNA"/>
</dbReference>
<dbReference type="SUPFAM" id="SSF52738">
    <property type="entry name" value="Methylesterase CheB, C-terminal domain"/>
    <property type="match status" value="1"/>
</dbReference>
<name>A0ABT7SM99_9GAMM</name>
<dbReference type="Proteomes" id="UP001241056">
    <property type="component" value="Unassembled WGS sequence"/>
</dbReference>
<dbReference type="PANTHER" id="PTHR42872">
    <property type="entry name" value="PROTEIN-GLUTAMATE METHYLESTERASE/PROTEIN-GLUTAMINE GLUTAMINASE"/>
    <property type="match status" value="1"/>
</dbReference>
<comment type="caution">
    <text evidence="6">The sequence shown here is derived from an EMBL/GenBank/DDBJ whole genome shotgun (WGS) entry which is preliminary data.</text>
</comment>
<dbReference type="PANTHER" id="PTHR42872:SF6">
    <property type="entry name" value="PROTEIN-GLUTAMATE METHYLESTERASE_PROTEIN-GLUTAMINE GLUTAMINASE"/>
    <property type="match status" value="1"/>
</dbReference>
<dbReference type="InterPro" id="IPR035909">
    <property type="entry name" value="CheB_C"/>
</dbReference>
<dbReference type="EC" id="3.1.1.61" evidence="2"/>
<feature type="active site" evidence="4">
    <location>
        <position position="154"/>
    </location>
</feature>
<feature type="active site" evidence="4">
    <location>
        <position position="181"/>
    </location>
</feature>
<feature type="domain" description="CheB-type methylesterase" evidence="5">
    <location>
        <begin position="142"/>
        <end position="310"/>
    </location>
</feature>
<dbReference type="PROSITE" id="PS50122">
    <property type="entry name" value="CHEB"/>
    <property type="match status" value="1"/>
</dbReference>
<keyword evidence="4" id="KW-0145">Chemotaxis</keyword>
<accession>A0ABT7SM99</accession>
<evidence type="ECO:0000313" key="6">
    <source>
        <dbReference type="EMBL" id="MDM7856697.1"/>
    </source>
</evidence>
<evidence type="ECO:0000259" key="5">
    <source>
        <dbReference type="PROSITE" id="PS50122"/>
    </source>
</evidence>
<feature type="active site" evidence="4">
    <location>
        <position position="274"/>
    </location>
</feature>
<organism evidence="6 7">
    <name type="scientific">Thiopseudomonas acetoxidans</name>
    <dbReference type="NCBI Taxonomy" id="3041622"/>
    <lineage>
        <taxon>Bacteria</taxon>
        <taxon>Pseudomonadati</taxon>
        <taxon>Pseudomonadota</taxon>
        <taxon>Gammaproteobacteria</taxon>
        <taxon>Pseudomonadales</taxon>
        <taxon>Pseudomonadaceae</taxon>
        <taxon>Thiopseudomonas</taxon>
    </lineage>
</organism>
<reference evidence="6 7" key="1">
    <citation type="submission" date="2023-06" db="EMBL/GenBank/DDBJ databases">
        <title>Thiopseudomonas sp. CY1220 draft genome sequence.</title>
        <authorList>
            <person name="Zhao G."/>
            <person name="An M."/>
        </authorList>
    </citation>
    <scope>NUCLEOTIDE SEQUENCE [LARGE SCALE GENOMIC DNA]</scope>
    <source>
        <strain evidence="6 7">CY1220</strain>
    </source>
</reference>
<dbReference type="Pfam" id="PF01339">
    <property type="entry name" value="CheB_methylest"/>
    <property type="match status" value="1"/>
</dbReference>
<keyword evidence="7" id="KW-1185">Reference proteome</keyword>
<dbReference type="Gene3D" id="3.40.50.180">
    <property type="entry name" value="Methylesterase CheB, C-terminal domain"/>
    <property type="match status" value="1"/>
</dbReference>
<sequence>MTVRVAVLADTSLQRHLLQQALSAPGYSIELNSDPQQVKVEEIASYQVDVWLVNLLQTDDEKCQVLEHLYETDTPVLFGEGQAPERHSEDYPRWERSLLSKIDQLLQTKAGPINAQASHADSASQERLSLPESLAKLTSSTGKPAREVWLLAASLGGPNAVKEFLDVLPSGLPVGFIYAQHIDASFEEKLPQAVGRHSEWRVRLAQHCEAVYSGEVVVVPVQNELNFTEAGTINILDSPWTGAYSPSIDQVMLNLTQRFAQRSGVIVFSGMGEDGSRASAYAKKQGAIIWVQSAESCACPSMPDSIRKAGHSSYSSTPRGLAMAMLNHLIQRYTANSMRIS</sequence>
<evidence type="ECO:0000256" key="1">
    <source>
        <dbReference type="ARBA" id="ARBA00022801"/>
    </source>
</evidence>
<comment type="catalytic activity">
    <reaction evidence="3">
        <text>[protein]-L-glutamate 5-O-methyl ester + H2O = L-glutamyl-[protein] + methanol + H(+)</text>
        <dbReference type="Rhea" id="RHEA:23236"/>
        <dbReference type="Rhea" id="RHEA-COMP:10208"/>
        <dbReference type="Rhea" id="RHEA-COMP:10311"/>
        <dbReference type="ChEBI" id="CHEBI:15377"/>
        <dbReference type="ChEBI" id="CHEBI:15378"/>
        <dbReference type="ChEBI" id="CHEBI:17790"/>
        <dbReference type="ChEBI" id="CHEBI:29973"/>
        <dbReference type="ChEBI" id="CHEBI:82795"/>
        <dbReference type="EC" id="3.1.1.61"/>
    </reaction>
</comment>
<gene>
    <name evidence="6" type="ORF">QEZ41_00130</name>
</gene>
<keyword evidence="1 4" id="KW-0378">Hydrolase</keyword>
<proteinExistence type="predicted"/>
<evidence type="ECO:0000256" key="4">
    <source>
        <dbReference type="PROSITE-ProRule" id="PRU00050"/>
    </source>
</evidence>
<dbReference type="RefSeq" id="WP_289409254.1">
    <property type="nucleotide sequence ID" value="NZ_JAUCDY010000001.1"/>
</dbReference>
<dbReference type="InterPro" id="IPR000673">
    <property type="entry name" value="Sig_transdc_resp-reg_Me-estase"/>
</dbReference>